<feature type="compositionally biased region" description="Polar residues" evidence="1">
    <location>
        <begin position="27"/>
        <end position="38"/>
    </location>
</feature>
<evidence type="ECO:0000313" key="3">
    <source>
        <dbReference type="Proteomes" id="UP001217089"/>
    </source>
</evidence>
<dbReference type="Proteomes" id="UP001217089">
    <property type="component" value="Unassembled WGS sequence"/>
</dbReference>
<dbReference type="InterPro" id="IPR005374">
    <property type="entry name" value="BBLN_eukaryota"/>
</dbReference>
<dbReference type="Pfam" id="PF03670">
    <property type="entry name" value="UPF0184"/>
    <property type="match status" value="1"/>
</dbReference>
<reference evidence="2 3" key="1">
    <citation type="submission" date="2022-12" db="EMBL/GenBank/DDBJ databases">
        <title>Chromosome-level genome of Tegillarca granosa.</title>
        <authorList>
            <person name="Kim J."/>
        </authorList>
    </citation>
    <scope>NUCLEOTIDE SEQUENCE [LARGE SCALE GENOMIC DNA]</scope>
    <source>
        <strain evidence="2">Teg-2019</strain>
        <tissue evidence="2">Adductor muscle</tissue>
    </source>
</reference>
<feature type="region of interest" description="Disordered" evidence="1">
    <location>
        <begin position="97"/>
        <end position="118"/>
    </location>
</feature>
<sequence>MTLKMAFADEQNKSENEINGDIEENNSQNNHNDPNINGDSFDLDSMVQQATEEYSDLNNTLDQLDTWMTNLEAQNDSLYSRLQDLLENNRQTRIEIQQENAKSQETHSSNQGDQESKQ</sequence>
<name>A0ABQ9E5J9_TEGGR</name>
<gene>
    <name evidence="2" type="ORF">KUTeg_022212</name>
</gene>
<dbReference type="PANTHER" id="PTHR34344">
    <property type="entry name" value="UPF0184 PROTEIN C9ORF16"/>
    <property type="match status" value="1"/>
</dbReference>
<evidence type="ECO:0000313" key="2">
    <source>
        <dbReference type="EMBL" id="KAJ8300693.1"/>
    </source>
</evidence>
<accession>A0ABQ9E5J9</accession>
<keyword evidence="3" id="KW-1185">Reference proteome</keyword>
<evidence type="ECO:0000256" key="1">
    <source>
        <dbReference type="SAM" id="MobiDB-lite"/>
    </source>
</evidence>
<protein>
    <submittedName>
        <fullName evidence="2">Uncharacterized protein</fullName>
    </submittedName>
</protein>
<feature type="region of interest" description="Disordered" evidence="1">
    <location>
        <begin position="1"/>
        <end position="42"/>
    </location>
</feature>
<proteinExistence type="predicted"/>
<organism evidence="2 3">
    <name type="scientific">Tegillarca granosa</name>
    <name type="common">Malaysian cockle</name>
    <name type="synonym">Anadara granosa</name>
    <dbReference type="NCBI Taxonomy" id="220873"/>
    <lineage>
        <taxon>Eukaryota</taxon>
        <taxon>Metazoa</taxon>
        <taxon>Spiralia</taxon>
        <taxon>Lophotrochozoa</taxon>
        <taxon>Mollusca</taxon>
        <taxon>Bivalvia</taxon>
        <taxon>Autobranchia</taxon>
        <taxon>Pteriomorphia</taxon>
        <taxon>Arcoida</taxon>
        <taxon>Arcoidea</taxon>
        <taxon>Arcidae</taxon>
        <taxon>Tegillarca</taxon>
    </lineage>
</organism>
<dbReference type="PANTHER" id="PTHR34344:SF1">
    <property type="entry name" value="BUBLIN COILED-COIL PROTEIN"/>
    <property type="match status" value="1"/>
</dbReference>
<comment type="caution">
    <text evidence="2">The sequence shown here is derived from an EMBL/GenBank/DDBJ whole genome shotgun (WGS) entry which is preliminary data.</text>
</comment>
<dbReference type="EMBL" id="JARBDR010000919">
    <property type="protein sequence ID" value="KAJ8300693.1"/>
    <property type="molecule type" value="Genomic_DNA"/>
</dbReference>